<reference evidence="3 4" key="1">
    <citation type="journal article" date="2017" name="BMC Genomics">
        <title>Chromosome level assembly and secondary metabolite potential of the parasitic fungus Cordyceps militaris.</title>
        <authorList>
            <person name="Kramer G.J."/>
            <person name="Nodwell J.R."/>
        </authorList>
    </citation>
    <scope>NUCLEOTIDE SEQUENCE [LARGE SCALE GENOMIC DNA]</scope>
    <source>
        <strain evidence="3 4">ATCC 34164</strain>
    </source>
</reference>
<feature type="region of interest" description="Disordered" evidence="1">
    <location>
        <begin position="1"/>
        <end position="32"/>
    </location>
</feature>
<feature type="compositionally biased region" description="Pro residues" evidence="1">
    <location>
        <begin position="164"/>
        <end position="175"/>
    </location>
</feature>
<sequence length="334" mass="35983">MDQMDPEVTGDQPSSHPPPDLHNAAHPGSDYEHAVGGCRTALNLVVPDVVPGLLLGPLPNTDAAFGQDSEPSLPPRPRQEMPPNFIHDASYPASNYRTRQRCLPSASLASYINSAVSTGPRYEPGRRYSPSGGKSAELASAVINSAPISDSGCRPSTVYSGASPGPPPNRCPLPCPKHLESRPSSQTHRPRRGRSSAAAGPSGVNLSQLNGCELPPPPPYQPPGVGGAAPPSRPPHTQNRWPFASQPRQKPARIPMTTFAVHQNAIGHVAQRSNVSSALARRYKEYDRMQVRIDDENRRRSRRKWLIGTLIAIVLTTLLICVAAALLKYKVITK</sequence>
<accession>A0A2H4SH96</accession>
<feature type="transmembrane region" description="Helical" evidence="2">
    <location>
        <begin position="305"/>
        <end position="327"/>
    </location>
</feature>
<evidence type="ECO:0000256" key="1">
    <source>
        <dbReference type="SAM" id="MobiDB-lite"/>
    </source>
</evidence>
<dbReference type="EMBL" id="CP023324">
    <property type="protein sequence ID" value="ATY62469.1"/>
    <property type="molecule type" value="Genomic_DNA"/>
</dbReference>
<evidence type="ECO:0000313" key="4">
    <source>
        <dbReference type="Proteomes" id="UP000323067"/>
    </source>
</evidence>
<keyword evidence="2" id="KW-1133">Transmembrane helix</keyword>
<protein>
    <submittedName>
        <fullName evidence="3">Uncharacterized protein</fullName>
    </submittedName>
</protein>
<organism evidence="3 4">
    <name type="scientific">Cordyceps militaris</name>
    <name type="common">Caterpillar fungus</name>
    <name type="synonym">Clavaria militaris</name>
    <dbReference type="NCBI Taxonomy" id="73501"/>
    <lineage>
        <taxon>Eukaryota</taxon>
        <taxon>Fungi</taxon>
        <taxon>Dikarya</taxon>
        <taxon>Ascomycota</taxon>
        <taxon>Pezizomycotina</taxon>
        <taxon>Sordariomycetes</taxon>
        <taxon>Hypocreomycetidae</taxon>
        <taxon>Hypocreales</taxon>
        <taxon>Cordycipitaceae</taxon>
        <taxon>Cordyceps</taxon>
    </lineage>
</organism>
<keyword evidence="2" id="KW-0812">Transmembrane</keyword>
<evidence type="ECO:0000256" key="2">
    <source>
        <dbReference type="SAM" id="Phobius"/>
    </source>
</evidence>
<feature type="region of interest" description="Disordered" evidence="1">
    <location>
        <begin position="146"/>
        <end position="251"/>
    </location>
</feature>
<dbReference type="Proteomes" id="UP000323067">
    <property type="component" value="Chromosome vii"/>
</dbReference>
<feature type="region of interest" description="Disordered" evidence="1">
    <location>
        <begin position="61"/>
        <end position="91"/>
    </location>
</feature>
<dbReference type="VEuPathDB" id="FungiDB:A9K55_008676"/>
<dbReference type="AlphaFoldDB" id="A0A2H4SH96"/>
<keyword evidence="2" id="KW-0472">Membrane</keyword>
<dbReference type="OrthoDB" id="4870338at2759"/>
<proteinExistence type="predicted"/>
<name>A0A2H4SH96_CORMI</name>
<evidence type="ECO:0000313" key="3">
    <source>
        <dbReference type="EMBL" id="ATY62469.1"/>
    </source>
</evidence>
<gene>
    <name evidence="3" type="ORF">A9K55_008676</name>
</gene>